<protein>
    <submittedName>
        <fullName evidence="2">Uncharacterized protein</fullName>
    </submittedName>
</protein>
<gene>
    <name evidence="2" type="ORF">DEO72_LG8g1312</name>
</gene>
<feature type="region of interest" description="Disordered" evidence="1">
    <location>
        <begin position="224"/>
        <end position="247"/>
    </location>
</feature>
<evidence type="ECO:0000313" key="2">
    <source>
        <dbReference type="EMBL" id="QCE03288.1"/>
    </source>
</evidence>
<name>A0A4D6MQG8_VIGUN</name>
<dbReference type="AlphaFoldDB" id="A0A4D6MQG8"/>
<reference evidence="2 3" key="1">
    <citation type="submission" date="2019-04" db="EMBL/GenBank/DDBJ databases">
        <title>An improved genome assembly and genetic linkage map for asparagus bean, Vigna unguiculata ssp. sesquipedialis.</title>
        <authorList>
            <person name="Xia Q."/>
            <person name="Zhang R."/>
            <person name="Dong Y."/>
        </authorList>
    </citation>
    <scope>NUCLEOTIDE SEQUENCE [LARGE SCALE GENOMIC DNA]</scope>
    <source>
        <tissue evidence="2">Leaf</tissue>
    </source>
</reference>
<sequence length="378" mass="42553">MATSQENENNSAKRYSFKNWFQTSMTLVHPQWGQHKLMGPNYFRDPVGNFIMVEFEDSLMENRKFRIANELAKFYKFDDLYCNNSEALSSNDGKSSNDGGYDPADFYHSMSKCLSSNDAKSSSLYLDYEFAGKALVKQRKRYLLVNAKDTNISDLKQVINLEEDKDGEDDPKCFSEDIDVMLGCTLAFKVRVQPKNRSSSVMKASNNLETIAFIRSKLESKMIKDSSAEATSDSSTEENSKGRDQIQRLIRSPVPHICGSRMQFMAVGLIKSGSRGKNIKESSPTVICGSSTQSKATNPSKTGFHGNEIKESRGKPSVNKNTEADNCMLTVSGSTDHDPYIDFCVTPTKDLCWTLKLIATTLKIYQVYNFRGPRLRNE</sequence>
<organism evidence="2 3">
    <name type="scientific">Vigna unguiculata</name>
    <name type="common">Cowpea</name>
    <dbReference type="NCBI Taxonomy" id="3917"/>
    <lineage>
        <taxon>Eukaryota</taxon>
        <taxon>Viridiplantae</taxon>
        <taxon>Streptophyta</taxon>
        <taxon>Embryophyta</taxon>
        <taxon>Tracheophyta</taxon>
        <taxon>Spermatophyta</taxon>
        <taxon>Magnoliopsida</taxon>
        <taxon>eudicotyledons</taxon>
        <taxon>Gunneridae</taxon>
        <taxon>Pentapetalae</taxon>
        <taxon>rosids</taxon>
        <taxon>fabids</taxon>
        <taxon>Fabales</taxon>
        <taxon>Fabaceae</taxon>
        <taxon>Papilionoideae</taxon>
        <taxon>50 kb inversion clade</taxon>
        <taxon>NPAAA clade</taxon>
        <taxon>indigoferoid/millettioid clade</taxon>
        <taxon>Phaseoleae</taxon>
        <taxon>Vigna</taxon>
    </lineage>
</organism>
<evidence type="ECO:0000256" key="1">
    <source>
        <dbReference type="SAM" id="MobiDB-lite"/>
    </source>
</evidence>
<feature type="region of interest" description="Disordered" evidence="1">
    <location>
        <begin position="276"/>
        <end position="321"/>
    </location>
</feature>
<keyword evidence="3" id="KW-1185">Reference proteome</keyword>
<proteinExistence type="predicted"/>
<accession>A0A4D6MQG8</accession>
<dbReference type="Proteomes" id="UP000501690">
    <property type="component" value="Linkage Group LG8"/>
</dbReference>
<dbReference type="EMBL" id="CP039352">
    <property type="protein sequence ID" value="QCE03288.1"/>
    <property type="molecule type" value="Genomic_DNA"/>
</dbReference>
<feature type="compositionally biased region" description="Polar residues" evidence="1">
    <location>
        <begin position="281"/>
        <end position="301"/>
    </location>
</feature>
<evidence type="ECO:0000313" key="3">
    <source>
        <dbReference type="Proteomes" id="UP000501690"/>
    </source>
</evidence>